<accession>A0A176QH72</accession>
<evidence type="ECO:0000256" key="1">
    <source>
        <dbReference type="ARBA" id="ARBA00006484"/>
    </source>
</evidence>
<dbReference type="AlphaFoldDB" id="A0A176QH72"/>
<dbReference type="PANTHER" id="PTHR43658">
    <property type="entry name" value="SHORT-CHAIN DEHYDROGENASE/REDUCTASE"/>
    <property type="match status" value="1"/>
</dbReference>
<name>A0A176QH72_9MICO</name>
<dbReference type="InterPro" id="IPR036291">
    <property type="entry name" value="NAD(P)-bd_dom_sf"/>
</dbReference>
<dbReference type="InterPro" id="IPR020904">
    <property type="entry name" value="Sc_DH/Rdtase_CS"/>
</dbReference>
<dbReference type="PRINTS" id="PR00081">
    <property type="entry name" value="GDHRDH"/>
</dbReference>
<evidence type="ECO:0000313" key="5">
    <source>
        <dbReference type="EMBL" id="OAB89053.1"/>
    </source>
</evidence>
<sequence length="254" mass="25962">MRITDTTVALVTGGASGLGEATTRHLHDLGAAVVIADLASSPGEQLAAELGERARFVATDVRDEDQVLAAVAAASELGELRIAVTCAGIGTPGRVVGRKGPLALETFRQVIEVNLVGTFNVLRLAAAAMAELEPVDGDRGVVVMTASIAAYDGQVGQAAYASSKGGVVGLTLSAARDLADKAVRVTTIAPGTFATPMLAGLPAEATAVLEAQVPHPSRLGQPAEYAKLVAHVVDNSMLNGEVIRLDGALRMPPR</sequence>
<evidence type="ECO:0000259" key="4">
    <source>
        <dbReference type="SMART" id="SM00822"/>
    </source>
</evidence>
<evidence type="ECO:0000256" key="3">
    <source>
        <dbReference type="RuleBase" id="RU000363"/>
    </source>
</evidence>
<dbReference type="SMART" id="SM00822">
    <property type="entry name" value="PKS_KR"/>
    <property type="match status" value="1"/>
</dbReference>
<keyword evidence="2" id="KW-0560">Oxidoreductase</keyword>
<dbReference type="STRING" id="262209.AWH69_00230"/>
<dbReference type="PANTHER" id="PTHR43658:SF8">
    <property type="entry name" value="17-BETA-HYDROXYSTEROID DEHYDROGENASE 14-RELATED"/>
    <property type="match status" value="1"/>
</dbReference>
<dbReference type="PROSITE" id="PS00061">
    <property type="entry name" value="ADH_SHORT"/>
    <property type="match status" value="1"/>
</dbReference>
<dbReference type="Pfam" id="PF00106">
    <property type="entry name" value="adh_short"/>
    <property type="match status" value="1"/>
</dbReference>
<dbReference type="PRINTS" id="PR00080">
    <property type="entry name" value="SDRFAMILY"/>
</dbReference>
<dbReference type="GO" id="GO:0016491">
    <property type="term" value="F:oxidoreductase activity"/>
    <property type="evidence" value="ECO:0007669"/>
    <property type="project" value="UniProtKB-KW"/>
</dbReference>
<dbReference type="Gene3D" id="3.40.50.720">
    <property type="entry name" value="NAD(P)-binding Rossmann-like Domain"/>
    <property type="match status" value="1"/>
</dbReference>
<dbReference type="InterPro" id="IPR002347">
    <property type="entry name" value="SDR_fam"/>
</dbReference>
<keyword evidence="6" id="KW-1185">Reference proteome</keyword>
<dbReference type="EMBL" id="LQZG01000001">
    <property type="protein sequence ID" value="OAB89053.1"/>
    <property type="molecule type" value="Genomic_DNA"/>
</dbReference>
<comment type="similarity">
    <text evidence="1 3">Belongs to the short-chain dehydrogenases/reductases (SDR) family.</text>
</comment>
<gene>
    <name evidence="5" type="ORF">AWH69_00230</name>
</gene>
<protein>
    <submittedName>
        <fullName evidence="5">3-hydroxy-2-methylbutyryl-CoA dehydrogenase</fullName>
    </submittedName>
</protein>
<feature type="domain" description="Ketoreductase" evidence="4">
    <location>
        <begin position="7"/>
        <end position="191"/>
    </location>
</feature>
<dbReference type="FunFam" id="3.40.50.720:FF:000215">
    <property type="entry name" value="3-hydroxyacyl-CoA dehydrogenase type-2"/>
    <property type="match status" value="1"/>
</dbReference>
<dbReference type="RefSeq" id="WP_068272145.1">
    <property type="nucleotide sequence ID" value="NZ_BAAAKD010000058.1"/>
</dbReference>
<dbReference type="InterPro" id="IPR057326">
    <property type="entry name" value="KR_dom"/>
</dbReference>
<organism evidence="5 6">
    <name type="scientific">Janibacter melonis</name>
    <dbReference type="NCBI Taxonomy" id="262209"/>
    <lineage>
        <taxon>Bacteria</taxon>
        <taxon>Bacillati</taxon>
        <taxon>Actinomycetota</taxon>
        <taxon>Actinomycetes</taxon>
        <taxon>Micrococcales</taxon>
        <taxon>Intrasporangiaceae</taxon>
        <taxon>Janibacter</taxon>
    </lineage>
</organism>
<reference evidence="5 6" key="1">
    <citation type="submission" date="2016-01" db="EMBL/GenBank/DDBJ databases">
        <title>Janibacter melonis strain CD11_4 genome sequencing and assembly.</title>
        <authorList>
            <person name="Nair G.R."/>
            <person name="Kaur G."/>
            <person name="Chander A.M."/>
            <person name="Mayilraj S."/>
        </authorList>
    </citation>
    <scope>NUCLEOTIDE SEQUENCE [LARGE SCALE GENOMIC DNA]</scope>
    <source>
        <strain evidence="5 6">CD11-4</strain>
    </source>
</reference>
<evidence type="ECO:0000256" key="2">
    <source>
        <dbReference type="ARBA" id="ARBA00023002"/>
    </source>
</evidence>
<dbReference type="SUPFAM" id="SSF51735">
    <property type="entry name" value="NAD(P)-binding Rossmann-fold domains"/>
    <property type="match status" value="1"/>
</dbReference>
<proteinExistence type="inferred from homology"/>
<evidence type="ECO:0000313" key="6">
    <source>
        <dbReference type="Proteomes" id="UP000076976"/>
    </source>
</evidence>
<dbReference type="Proteomes" id="UP000076976">
    <property type="component" value="Unassembled WGS sequence"/>
</dbReference>
<comment type="caution">
    <text evidence="5">The sequence shown here is derived from an EMBL/GenBank/DDBJ whole genome shotgun (WGS) entry which is preliminary data.</text>
</comment>